<dbReference type="PANTHER" id="PTHR10981:SF0">
    <property type="entry name" value="BATTENIN"/>
    <property type="match status" value="1"/>
</dbReference>
<feature type="transmembrane region" description="Helical" evidence="7">
    <location>
        <begin position="41"/>
        <end position="59"/>
    </location>
</feature>
<dbReference type="Gene3D" id="1.20.1250.20">
    <property type="entry name" value="MFS general substrate transporter like domains"/>
    <property type="match status" value="1"/>
</dbReference>
<feature type="compositionally biased region" description="Basic and acidic residues" evidence="8">
    <location>
        <begin position="258"/>
        <end position="270"/>
    </location>
</feature>
<protein>
    <recommendedName>
        <fullName evidence="11">Battenin</fullName>
    </recommendedName>
</protein>
<feature type="transmembrane region" description="Helical" evidence="7">
    <location>
        <begin position="383"/>
        <end position="405"/>
    </location>
</feature>
<keyword evidence="6 7" id="KW-0472">Membrane</keyword>
<feature type="region of interest" description="Disordered" evidence="8">
    <location>
        <begin position="213"/>
        <end position="270"/>
    </location>
</feature>
<keyword evidence="10" id="KW-1185">Reference proteome</keyword>
<comment type="similarity">
    <text evidence="2 7">Belongs to the battenin family.</text>
</comment>
<evidence type="ECO:0000256" key="1">
    <source>
        <dbReference type="ARBA" id="ARBA00004127"/>
    </source>
</evidence>
<dbReference type="PRINTS" id="PR01315">
    <property type="entry name" value="BATTENIN"/>
</dbReference>
<feature type="transmembrane region" description="Helical" evidence="7">
    <location>
        <begin position="153"/>
        <end position="172"/>
    </location>
</feature>
<evidence type="ECO:0000256" key="4">
    <source>
        <dbReference type="ARBA" id="ARBA00022692"/>
    </source>
</evidence>
<dbReference type="EMBL" id="JALJOQ010000072">
    <property type="protein sequence ID" value="KAK9802021.1"/>
    <property type="molecule type" value="Genomic_DNA"/>
</dbReference>
<keyword evidence="3" id="KW-0813">Transport</keyword>
<organism evidence="9 10">
    <name type="scientific">Symbiochloris irregularis</name>
    <dbReference type="NCBI Taxonomy" id="706552"/>
    <lineage>
        <taxon>Eukaryota</taxon>
        <taxon>Viridiplantae</taxon>
        <taxon>Chlorophyta</taxon>
        <taxon>core chlorophytes</taxon>
        <taxon>Trebouxiophyceae</taxon>
        <taxon>Trebouxiales</taxon>
        <taxon>Trebouxiaceae</taxon>
        <taxon>Symbiochloris</taxon>
    </lineage>
</organism>
<dbReference type="SUPFAM" id="SSF103473">
    <property type="entry name" value="MFS general substrate transporter"/>
    <property type="match status" value="1"/>
</dbReference>
<feature type="transmembrane region" description="Helical" evidence="7">
    <location>
        <begin position="184"/>
        <end position="205"/>
    </location>
</feature>
<evidence type="ECO:0000256" key="5">
    <source>
        <dbReference type="ARBA" id="ARBA00022989"/>
    </source>
</evidence>
<comment type="subcellular location">
    <subcellularLocation>
        <location evidence="1">Endomembrane system</location>
        <topology evidence="1">Multi-pass membrane protein</topology>
    </subcellularLocation>
</comment>
<dbReference type="GO" id="GO:0051453">
    <property type="term" value="P:regulation of intracellular pH"/>
    <property type="evidence" value="ECO:0007669"/>
    <property type="project" value="TreeGrafter"/>
</dbReference>
<name>A0AAW1NYM7_9CHLO</name>
<dbReference type="GO" id="GO:0016020">
    <property type="term" value="C:membrane"/>
    <property type="evidence" value="ECO:0007669"/>
    <property type="project" value="UniProtKB-UniRule"/>
</dbReference>
<evidence type="ECO:0000313" key="10">
    <source>
        <dbReference type="Proteomes" id="UP001465755"/>
    </source>
</evidence>
<comment type="caution">
    <text evidence="9">The sequence shown here is derived from an EMBL/GenBank/DDBJ whole genome shotgun (WGS) entry which is preliminary data.</text>
</comment>
<feature type="transmembrane region" description="Helical" evidence="7">
    <location>
        <begin position="286"/>
        <end position="305"/>
    </location>
</feature>
<evidence type="ECO:0000256" key="2">
    <source>
        <dbReference type="ARBA" id="ARBA00007467"/>
    </source>
</evidence>
<dbReference type="Pfam" id="PF02487">
    <property type="entry name" value="CLN3"/>
    <property type="match status" value="1"/>
</dbReference>
<sequence>MSVISEPPPRSALQDSRIWLVRAYEAARKKIRDTDDVEAHAAFWLLGLLNNAAYVIMLAGANELSSGGAGLVYFWAEFPSILVKASGPYWFHHFSYKTRLWAVAVMMGLSYTIVALSSSLPVALIGVSIGSFQGGLGESSCLGLSALYDNRRAITFWSSGTGAAGVFGYSWVALLHTWGGMSLSATLLLANSTCLAWLAILHFLLRPPKAPQIQVDGHSKPDTRPDGMPSPEEAEEYNLEDGRSKLGRRSGQLSSASEDARISGDQERVRDRMHTMSTRERVRRTLALWPYMVPLLVVYFAEYTLQAGAWTAMGFPVEDKVARDHFYKVAGWLYQAGVFLSRSSGLLYQASRGVLWALPAVQMVLLLLFSLNAWWHFWYNGSLYILCLVVGLIGGGVYVNAFTLIGKEVDPAYREFSLTAASVADSVGITLADLAGVLLEGCLFRLNHLPGALFSC</sequence>
<evidence type="ECO:0000256" key="3">
    <source>
        <dbReference type="ARBA" id="ARBA00022448"/>
    </source>
</evidence>
<evidence type="ECO:0008006" key="11">
    <source>
        <dbReference type="Google" id="ProtNLM"/>
    </source>
</evidence>
<dbReference type="GO" id="GO:0012505">
    <property type="term" value="C:endomembrane system"/>
    <property type="evidence" value="ECO:0007669"/>
    <property type="project" value="UniProtKB-SubCell"/>
</dbReference>
<dbReference type="InterPro" id="IPR036259">
    <property type="entry name" value="MFS_trans_sf"/>
</dbReference>
<keyword evidence="5 7" id="KW-1133">Transmembrane helix</keyword>
<gene>
    <name evidence="9" type="ORF">WJX73_002286</name>
</gene>
<feature type="transmembrane region" description="Helical" evidence="7">
    <location>
        <begin position="71"/>
        <end position="91"/>
    </location>
</feature>
<dbReference type="AlphaFoldDB" id="A0AAW1NYM7"/>
<evidence type="ECO:0000256" key="6">
    <source>
        <dbReference type="ARBA" id="ARBA00023136"/>
    </source>
</evidence>
<dbReference type="GO" id="GO:0005773">
    <property type="term" value="C:vacuole"/>
    <property type="evidence" value="ECO:0007669"/>
    <property type="project" value="UniProtKB-ARBA"/>
</dbReference>
<evidence type="ECO:0000256" key="7">
    <source>
        <dbReference type="RuleBase" id="RU361113"/>
    </source>
</evidence>
<dbReference type="Proteomes" id="UP001465755">
    <property type="component" value="Unassembled WGS sequence"/>
</dbReference>
<evidence type="ECO:0000256" key="8">
    <source>
        <dbReference type="SAM" id="MobiDB-lite"/>
    </source>
</evidence>
<reference evidence="9 10" key="1">
    <citation type="journal article" date="2024" name="Nat. Commun.">
        <title>Phylogenomics reveals the evolutionary origins of lichenization in chlorophyte algae.</title>
        <authorList>
            <person name="Puginier C."/>
            <person name="Libourel C."/>
            <person name="Otte J."/>
            <person name="Skaloud P."/>
            <person name="Haon M."/>
            <person name="Grisel S."/>
            <person name="Petersen M."/>
            <person name="Berrin J.G."/>
            <person name="Delaux P.M."/>
            <person name="Dal Grande F."/>
            <person name="Keller J."/>
        </authorList>
    </citation>
    <scope>NUCLEOTIDE SEQUENCE [LARGE SCALE GENOMIC DNA]</scope>
    <source>
        <strain evidence="9 10">SAG 2036</strain>
    </source>
</reference>
<dbReference type="PANTHER" id="PTHR10981">
    <property type="entry name" value="BATTENIN"/>
    <property type="match status" value="1"/>
</dbReference>
<proteinExistence type="inferred from homology"/>
<dbReference type="InterPro" id="IPR003492">
    <property type="entry name" value="Battenin_disease_Cln3"/>
</dbReference>
<keyword evidence="4 7" id="KW-0812">Transmembrane</keyword>
<evidence type="ECO:0000313" key="9">
    <source>
        <dbReference type="EMBL" id="KAK9802021.1"/>
    </source>
</evidence>
<feature type="transmembrane region" description="Helical" evidence="7">
    <location>
        <begin position="353"/>
        <end position="377"/>
    </location>
</feature>
<accession>A0AAW1NYM7</accession>